<feature type="chain" id="PRO_5037088598" evidence="2">
    <location>
        <begin position="28"/>
        <end position="392"/>
    </location>
</feature>
<feature type="region of interest" description="Disordered" evidence="1">
    <location>
        <begin position="142"/>
        <end position="260"/>
    </location>
</feature>
<proteinExistence type="predicted"/>
<reference evidence="3" key="1">
    <citation type="submission" date="2021-01" db="EMBL/GenBank/DDBJ databases">
        <title>Whole genome shotgun sequence of Actinoplanes cyaneus NBRC 14990.</title>
        <authorList>
            <person name="Komaki H."/>
            <person name="Tamura T."/>
        </authorList>
    </citation>
    <scope>NUCLEOTIDE SEQUENCE</scope>
    <source>
        <strain evidence="3">NBRC 14990</strain>
    </source>
</reference>
<keyword evidence="4" id="KW-1185">Reference proteome</keyword>
<keyword evidence="2" id="KW-0732">Signal</keyword>
<evidence type="ECO:0000256" key="2">
    <source>
        <dbReference type="SAM" id="SignalP"/>
    </source>
</evidence>
<evidence type="ECO:0000256" key="1">
    <source>
        <dbReference type="SAM" id="MobiDB-lite"/>
    </source>
</evidence>
<dbReference type="AlphaFoldDB" id="A0A919IDN2"/>
<sequence>MQIIRHKTVKAALGLPLVFAVTGGAGAAAVTADLALSHRAAAAATRSADHGGSTRSATRGGSTWTPTRNTALAQLMADAVAPSLAAGETDGRATFPGASRLLVTTGEPVPGRLKAALLTVGDLPKGYVAMPDALKAFSDTGSQIGACDKKRPQPAGAVTTPDRPVAPGAPEGPGLPVRPSPRIAVSPSGEPNPAPGQPGATSGQPGATSGQPGAVAGQPGAASGKPDPTVATPVAPPPGQPGSAPGKPGKPAKPGDKKDGDTVRVAFMKGETGPVLIEAINPAGDRAAQAVVDAVADAPRRCPTYDEGKPGTPDALHMATYPLQVPKFGNRTAGVRFEVDLNSPRVTVHGKMIAVSVRGVALTVLLANLEQPDQRELEAITRTAVQKLERQK</sequence>
<evidence type="ECO:0000313" key="3">
    <source>
        <dbReference type="EMBL" id="GID63648.1"/>
    </source>
</evidence>
<feature type="compositionally biased region" description="Low complexity" evidence="1">
    <location>
        <begin position="44"/>
        <end position="65"/>
    </location>
</feature>
<name>A0A919IDN2_9ACTN</name>
<feature type="compositionally biased region" description="Low complexity" evidence="1">
    <location>
        <begin position="209"/>
        <end position="233"/>
    </location>
</feature>
<evidence type="ECO:0000313" key="4">
    <source>
        <dbReference type="Proteomes" id="UP000619479"/>
    </source>
</evidence>
<organism evidence="3 4">
    <name type="scientific">Actinoplanes cyaneus</name>
    <dbReference type="NCBI Taxonomy" id="52696"/>
    <lineage>
        <taxon>Bacteria</taxon>
        <taxon>Bacillati</taxon>
        <taxon>Actinomycetota</taxon>
        <taxon>Actinomycetes</taxon>
        <taxon>Micromonosporales</taxon>
        <taxon>Micromonosporaceae</taxon>
        <taxon>Actinoplanes</taxon>
    </lineage>
</organism>
<feature type="region of interest" description="Disordered" evidence="1">
    <location>
        <begin position="44"/>
        <end position="66"/>
    </location>
</feature>
<gene>
    <name evidence="3" type="ORF">Acy02nite_15290</name>
</gene>
<feature type="compositionally biased region" description="Polar residues" evidence="1">
    <location>
        <begin position="199"/>
        <end position="208"/>
    </location>
</feature>
<dbReference type="Proteomes" id="UP000619479">
    <property type="component" value="Unassembled WGS sequence"/>
</dbReference>
<protein>
    <submittedName>
        <fullName evidence="3">Uncharacterized protein</fullName>
    </submittedName>
</protein>
<dbReference type="EMBL" id="BOMH01000012">
    <property type="protein sequence ID" value="GID63648.1"/>
    <property type="molecule type" value="Genomic_DNA"/>
</dbReference>
<dbReference type="RefSeq" id="WP_203739097.1">
    <property type="nucleotide sequence ID" value="NZ_BAAAUC010000023.1"/>
</dbReference>
<comment type="caution">
    <text evidence="3">The sequence shown here is derived from an EMBL/GenBank/DDBJ whole genome shotgun (WGS) entry which is preliminary data.</text>
</comment>
<accession>A0A919IDN2</accession>
<feature type="signal peptide" evidence="2">
    <location>
        <begin position="1"/>
        <end position="27"/>
    </location>
</feature>